<protein>
    <submittedName>
        <fullName evidence="2">Uncharacterized protein</fullName>
    </submittedName>
</protein>
<gene>
    <name evidence="2" type="ORF">AK812_SmicGene1816</name>
</gene>
<keyword evidence="3" id="KW-1185">Reference proteome</keyword>
<organism evidence="2 3">
    <name type="scientific">Symbiodinium microadriaticum</name>
    <name type="common">Dinoflagellate</name>
    <name type="synonym">Zooxanthella microadriatica</name>
    <dbReference type="NCBI Taxonomy" id="2951"/>
    <lineage>
        <taxon>Eukaryota</taxon>
        <taxon>Sar</taxon>
        <taxon>Alveolata</taxon>
        <taxon>Dinophyceae</taxon>
        <taxon>Suessiales</taxon>
        <taxon>Symbiodiniaceae</taxon>
        <taxon>Symbiodinium</taxon>
    </lineage>
</organism>
<dbReference type="EMBL" id="LSRX01000020">
    <property type="protein sequence ID" value="OLQ14082.1"/>
    <property type="molecule type" value="Genomic_DNA"/>
</dbReference>
<evidence type="ECO:0000313" key="3">
    <source>
        <dbReference type="Proteomes" id="UP000186817"/>
    </source>
</evidence>
<feature type="compositionally biased region" description="Basic and acidic residues" evidence="1">
    <location>
        <begin position="71"/>
        <end position="87"/>
    </location>
</feature>
<evidence type="ECO:0000313" key="2">
    <source>
        <dbReference type="EMBL" id="OLQ14082.1"/>
    </source>
</evidence>
<dbReference type="OrthoDB" id="416196at2759"/>
<accession>A0A1Q9F389</accession>
<reference evidence="2 3" key="1">
    <citation type="submission" date="2016-02" db="EMBL/GenBank/DDBJ databases">
        <title>Genome analysis of coral dinoflagellate symbionts highlights evolutionary adaptations to a symbiotic lifestyle.</title>
        <authorList>
            <person name="Aranda M."/>
            <person name="Li Y."/>
            <person name="Liew Y.J."/>
            <person name="Baumgarten S."/>
            <person name="Simakov O."/>
            <person name="Wilson M."/>
            <person name="Piel J."/>
            <person name="Ashoor H."/>
            <person name="Bougouffa S."/>
            <person name="Bajic V.B."/>
            <person name="Ryu T."/>
            <person name="Ravasi T."/>
            <person name="Bayer T."/>
            <person name="Micklem G."/>
            <person name="Kim H."/>
            <person name="Bhak J."/>
            <person name="Lajeunesse T.C."/>
            <person name="Voolstra C.R."/>
        </authorList>
    </citation>
    <scope>NUCLEOTIDE SEQUENCE [LARGE SCALE GENOMIC DNA]</scope>
    <source>
        <strain evidence="2 3">CCMP2467</strain>
    </source>
</reference>
<comment type="caution">
    <text evidence="2">The sequence shown here is derived from an EMBL/GenBank/DDBJ whole genome shotgun (WGS) entry which is preliminary data.</text>
</comment>
<dbReference type="Proteomes" id="UP000186817">
    <property type="component" value="Unassembled WGS sequence"/>
</dbReference>
<evidence type="ECO:0000256" key="1">
    <source>
        <dbReference type="SAM" id="MobiDB-lite"/>
    </source>
</evidence>
<feature type="region of interest" description="Disordered" evidence="1">
    <location>
        <begin position="71"/>
        <end position="92"/>
    </location>
</feature>
<dbReference type="AlphaFoldDB" id="A0A1Q9F389"/>
<proteinExistence type="predicted"/>
<name>A0A1Q9F389_SYMMI</name>
<sequence length="285" mass="31607">MATALLRHEEQLSVLKQSTGMVAFLQTAPPLTVMVTYPDVVYPGQARDEALKQLEAARKVRVQSDQSFDSWDLRKGVPEGSGGDERSYFLQSPNLTDGPRGSAFYRRGRRGFAKHTDSVSSLVTEGMAPRAALALLCILHAKIAGAIRHSDGPAASRSEDLTLTKQCCYSERDDINFCSYDDCFVLPKKDMSCPKDCCTKGKNCPKPGEKKRHCCWNAVEGKNTCFKDHCAAEADPDYACPSECKKECCWSPESRENRCFEEYCKLPPKLNVGHRGSCPDECNDV</sequence>